<gene>
    <name evidence="1" type="ORF">QAD02_014301</name>
</gene>
<proteinExistence type="predicted"/>
<sequence>EKNGEKSRTNPEVSTKPSTDGKHPSNKLILMQKVEETTKFKALSNGNNQYLTREIVSRSQNGHPSQTIHQMNDTEHSHSLVSSTIMSLIRNSTKAAMTTVPSIQTTTANSPVPTKETEASSRMTTTMQPTPRPTIPPTKHPILPAKSSSMALASNAFGTTFDDLAFLNALLEKPNPSDATPRTLSEVEQMLANKILSLALGKTATNDASTRSPKAIETSLPSPNVLELGKNSKPTTSSSDLTSSTSKPVIQPSSTRDSITDETITASWRTNYTTTVSKDSLPTLGVSSTVKPSISYTMPSSQSQFKAQESTNSPQATSRGPVTTMTPARSTTKATVVITARPATTKRAKATTQQTDAPPFAFAANFLQRIFGRNPFTRPTTQRPATIRRQKSTTPLGSSTTAKYTPSTSSKVPDVYIVHAESSLTPRSVPFPHDVETKSNASSTTVPPTEAADRVVTVTPKSSGKHSSSTFSPEDDARFLAALLKHTQGGDGADRFGKSASKLVSSNEDILRALLSDENKIQNVPGKDDQEDLGLSSSLLKNKKGESFNNPESTSHPPHQQQTTPKEISTTAKTTTSTTTEPTKEKPSTSTYPAPLFRNFLYSGANESEDSSDENEPRNQIIDSAIGMTRAFSRFIGSVIMGATQRFQTFLKNRNQWT</sequence>
<organism evidence="1 2">
    <name type="scientific">Eretmocerus hayati</name>
    <dbReference type="NCBI Taxonomy" id="131215"/>
    <lineage>
        <taxon>Eukaryota</taxon>
        <taxon>Metazoa</taxon>
        <taxon>Ecdysozoa</taxon>
        <taxon>Arthropoda</taxon>
        <taxon>Hexapoda</taxon>
        <taxon>Insecta</taxon>
        <taxon>Pterygota</taxon>
        <taxon>Neoptera</taxon>
        <taxon>Endopterygota</taxon>
        <taxon>Hymenoptera</taxon>
        <taxon>Apocrita</taxon>
        <taxon>Proctotrupomorpha</taxon>
        <taxon>Chalcidoidea</taxon>
        <taxon>Aphelinidae</taxon>
        <taxon>Aphelininae</taxon>
        <taxon>Eretmocerus</taxon>
    </lineage>
</organism>
<evidence type="ECO:0000313" key="2">
    <source>
        <dbReference type="Proteomes" id="UP001239111"/>
    </source>
</evidence>
<comment type="caution">
    <text evidence="1">The sequence shown here is derived from an EMBL/GenBank/DDBJ whole genome shotgun (WGS) entry which is preliminary data.</text>
</comment>
<accession>A0ACC2P7D7</accession>
<evidence type="ECO:0000313" key="1">
    <source>
        <dbReference type="EMBL" id="KAJ8678514.1"/>
    </source>
</evidence>
<keyword evidence="2" id="KW-1185">Reference proteome</keyword>
<reference evidence="1" key="1">
    <citation type="submission" date="2023-04" db="EMBL/GenBank/DDBJ databases">
        <title>A chromosome-level genome assembly of the parasitoid wasp Eretmocerus hayati.</title>
        <authorList>
            <person name="Zhong Y."/>
            <person name="Liu S."/>
            <person name="Liu Y."/>
        </authorList>
    </citation>
    <scope>NUCLEOTIDE SEQUENCE</scope>
    <source>
        <strain evidence="1">ZJU_SS_LIU_2023</strain>
    </source>
</reference>
<feature type="non-terminal residue" evidence="1">
    <location>
        <position position="1"/>
    </location>
</feature>
<name>A0ACC2P7D7_9HYME</name>
<dbReference type="EMBL" id="CM056742">
    <property type="protein sequence ID" value="KAJ8678514.1"/>
    <property type="molecule type" value="Genomic_DNA"/>
</dbReference>
<protein>
    <submittedName>
        <fullName evidence="1">Uncharacterized protein</fullName>
    </submittedName>
</protein>
<dbReference type="Proteomes" id="UP001239111">
    <property type="component" value="Chromosome 2"/>
</dbReference>